<organism evidence="2 3">
    <name type="scientific">Aspergillus tanneri</name>
    <dbReference type="NCBI Taxonomy" id="1220188"/>
    <lineage>
        <taxon>Eukaryota</taxon>
        <taxon>Fungi</taxon>
        <taxon>Dikarya</taxon>
        <taxon>Ascomycota</taxon>
        <taxon>Pezizomycotina</taxon>
        <taxon>Eurotiomycetes</taxon>
        <taxon>Eurotiomycetidae</taxon>
        <taxon>Eurotiales</taxon>
        <taxon>Aspergillaceae</taxon>
        <taxon>Aspergillus</taxon>
        <taxon>Aspergillus subgen. Circumdati</taxon>
    </lineage>
</organism>
<evidence type="ECO:0000313" key="2">
    <source>
        <dbReference type="EMBL" id="KAA8648020.1"/>
    </source>
</evidence>
<evidence type="ECO:0000313" key="3">
    <source>
        <dbReference type="Proteomes" id="UP000324241"/>
    </source>
</evidence>
<dbReference type="RefSeq" id="XP_033427381.1">
    <property type="nucleotide sequence ID" value="XM_033568575.1"/>
</dbReference>
<gene>
    <name evidence="2" type="ORF">ATNIH1004_003903</name>
</gene>
<reference evidence="2 3" key="1">
    <citation type="submission" date="2019-08" db="EMBL/GenBank/DDBJ databases">
        <title>The genome sequence of a newly discovered highly antifungal drug resistant Aspergillus species, Aspergillus tanneri NIH 1004.</title>
        <authorList>
            <person name="Mounaud S."/>
            <person name="Singh I."/>
            <person name="Joardar V."/>
            <person name="Pakala S."/>
            <person name="Pakala S."/>
            <person name="Venepally P."/>
            <person name="Chung J.K."/>
            <person name="Losada L."/>
            <person name="Nierman W.C."/>
        </authorList>
    </citation>
    <scope>NUCLEOTIDE SEQUENCE [LARGE SCALE GENOMIC DNA]</scope>
    <source>
        <strain evidence="2 3">NIH1004</strain>
    </source>
</reference>
<dbReference type="Proteomes" id="UP000324241">
    <property type="component" value="Unassembled WGS sequence"/>
</dbReference>
<dbReference type="EMBL" id="QUQM01000003">
    <property type="protein sequence ID" value="KAA8648020.1"/>
    <property type="molecule type" value="Genomic_DNA"/>
</dbReference>
<sequence length="92" mass="10497">MSHERNTTIGTESSPSFLTRKQRIRPSPSITNVLLTTTLSLNPPNPNHAQHHQSRPEPRVCRVLSIRQPHPGIRMDIHETLLQTHSGLRVQR</sequence>
<dbReference type="AlphaFoldDB" id="A0A5M9MRT7"/>
<feature type="region of interest" description="Disordered" evidence="1">
    <location>
        <begin position="1"/>
        <end position="58"/>
    </location>
</feature>
<comment type="caution">
    <text evidence="2">The sequence shown here is derived from an EMBL/GenBank/DDBJ whole genome shotgun (WGS) entry which is preliminary data.</text>
</comment>
<feature type="compositionally biased region" description="Polar residues" evidence="1">
    <location>
        <begin position="7"/>
        <end position="19"/>
    </location>
</feature>
<protein>
    <submittedName>
        <fullName evidence="2">Uncharacterized protein</fullName>
    </submittedName>
</protein>
<feature type="compositionally biased region" description="Low complexity" evidence="1">
    <location>
        <begin position="31"/>
        <end position="42"/>
    </location>
</feature>
<evidence type="ECO:0000256" key="1">
    <source>
        <dbReference type="SAM" id="MobiDB-lite"/>
    </source>
</evidence>
<proteinExistence type="predicted"/>
<dbReference type="GeneID" id="54326605"/>
<name>A0A5M9MRT7_9EURO</name>
<accession>A0A5M9MRT7</accession>